<dbReference type="eggNOG" id="COG0626">
    <property type="taxonomic scope" value="Bacteria"/>
</dbReference>
<protein>
    <submittedName>
        <fullName evidence="6">Cystathionine gamma-synthase</fullName>
    </submittedName>
</protein>
<evidence type="ECO:0000256" key="1">
    <source>
        <dbReference type="ARBA" id="ARBA00001933"/>
    </source>
</evidence>
<dbReference type="HOGENOM" id="CLU_018986_2_0_9"/>
<dbReference type="SUPFAM" id="SSF53383">
    <property type="entry name" value="PLP-dependent transferases"/>
    <property type="match status" value="1"/>
</dbReference>
<dbReference type="GO" id="GO:0016846">
    <property type="term" value="F:carbon-sulfur lyase activity"/>
    <property type="evidence" value="ECO:0007669"/>
    <property type="project" value="TreeGrafter"/>
</dbReference>
<organism evidence="6 7">
    <name type="scientific">Roseburia hominis (strain DSM 16839 / JCM 17582 / NCIMB 14029 / A2-183)</name>
    <dbReference type="NCBI Taxonomy" id="585394"/>
    <lineage>
        <taxon>Bacteria</taxon>
        <taxon>Bacillati</taxon>
        <taxon>Bacillota</taxon>
        <taxon>Clostridia</taxon>
        <taxon>Lachnospirales</taxon>
        <taxon>Lachnospiraceae</taxon>
        <taxon>Roseburia</taxon>
    </lineage>
</organism>
<evidence type="ECO:0000256" key="3">
    <source>
        <dbReference type="ARBA" id="ARBA00022898"/>
    </source>
</evidence>
<accession>G2SXH4</accession>
<dbReference type="FunFam" id="3.90.1150.10:FF:000033">
    <property type="entry name" value="Cystathionine gamma-synthase"/>
    <property type="match status" value="1"/>
</dbReference>
<dbReference type="Pfam" id="PF01053">
    <property type="entry name" value="Cys_Met_Meta_PP"/>
    <property type="match status" value="1"/>
</dbReference>
<evidence type="ECO:0000256" key="5">
    <source>
        <dbReference type="RuleBase" id="RU362118"/>
    </source>
</evidence>
<proteinExistence type="inferred from homology"/>
<dbReference type="STRING" id="585394.RHOM_11110"/>
<dbReference type="KEGG" id="rho:RHOM_11110"/>
<gene>
    <name evidence="6" type="ordered locus">RHOM_11110</name>
</gene>
<evidence type="ECO:0000256" key="2">
    <source>
        <dbReference type="ARBA" id="ARBA00009077"/>
    </source>
</evidence>
<dbReference type="Proteomes" id="UP000008178">
    <property type="component" value="Chromosome"/>
</dbReference>
<dbReference type="EMBL" id="CP003040">
    <property type="protein sequence ID" value="AEN97331.1"/>
    <property type="molecule type" value="Genomic_DNA"/>
</dbReference>
<dbReference type="InterPro" id="IPR015421">
    <property type="entry name" value="PyrdxlP-dep_Trfase_major"/>
</dbReference>
<dbReference type="AlphaFoldDB" id="G2SXH4"/>
<dbReference type="GO" id="GO:0005737">
    <property type="term" value="C:cytoplasm"/>
    <property type="evidence" value="ECO:0007669"/>
    <property type="project" value="TreeGrafter"/>
</dbReference>
<dbReference type="FunFam" id="3.40.640.10:FF:000009">
    <property type="entry name" value="Cystathionine gamma-synthase homolog"/>
    <property type="match status" value="1"/>
</dbReference>
<dbReference type="GO" id="GO:0009086">
    <property type="term" value="P:methionine biosynthetic process"/>
    <property type="evidence" value="ECO:0007669"/>
    <property type="project" value="UniProtKB-ARBA"/>
</dbReference>
<keyword evidence="7" id="KW-1185">Reference proteome</keyword>
<comment type="similarity">
    <text evidence="2 5">Belongs to the trans-sulfuration enzymes family.</text>
</comment>
<dbReference type="Gene3D" id="3.40.640.10">
    <property type="entry name" value="Type I PLP-dependent aspartate aminotransferase-like (Major domain)"/>
    <property type="match status" value="1"/>
</dbReference>
<dbReference type="Gene3D" id="3.90.1150.10">
    <property type="entry name" value="Aspartate Aminotransferase, domain 1"/>
    <property type="match status" value="1"/>
</dbReference>
<feature type="modified residue" description="N6-(pyridoxal phosphate)lysine" evidence="4">
    <location>
        <position position="219"/>
    </location>
</feature>
<name>G2SXH4_ROSHA</name>
<reference evidence="6 7" key="1">
    <citation type="journal article" date="2015" name="Genome Announc.">
        <title>Complete genome sequence of the human gut symbiont Roseburia hominis.</title>
        <authorList>
            <person name="Travis A.J."/>
            <person name="Kelly D."/>
            <person name="Flint H.J."/>
            <person name="Aminov R.I."/>
        </authorList>
    </citation>
    <scope>NUCLEOTIDE SEQUENCE [LARGE SCALE GENOMIC DNA]</scope>
    <source>
        <strain evidence="7">DSM 16839 / JCM 17582 / NCIMB 14029 / A2-183</strain>
    </source>
</reference>
<evidence type="ECO:0000313" key="7">
    <source>
        <dbReference type="Proteomes" id="UP000008178"/>
    </source>
</evidence>
<dbReference type="InterPro" id="IPR015422">
    <property type="entry name" value="PyrdxlP-dep_Trfase_small"/>
</dbReference>
<evidence type="ECO:0000256" key="4">
    <source>
        <dbReference type="PIRSR" id="PIRSR001434-2"/>
    </source>
</evidence>
<dbReference type="PANTHER" id="PTHR11808:SF90">
    <property type="entry name" value="CYSTATHIONINE GAMMA-SYNTHASE"/>
    <property type="match status" value="1"/>
</dbReference>
<dbReference type="InterPro" id="IPR054542">
    <property type="entry name" value="Cys_met_metab_PP"/>
</dbReference>
<evidence type="ECO:0000313" key="6">
    <source>
        <dbReference type="EMBL" id="AEN97331.1"/>
    </source>
</evidence>
<dbReference type="PANTHER" id="PTHR11808">
    <property type="entry name" value="TRANS-SULFURATION ENZYME FAMILY MEMBER"/>
    <property type="match status" value="1"/>
</dbReference>
<sequence>MSKQMEENNMKNFSNYTDFDTKENLHFESKAVHGALGTEPLTGAVSMPIFQAATFRHPELGESTGFAYSRLENPTRQELERTMAILEGGIKGFAFSSGQAANMAVFSLLNPGEHVILSDDIYGGTFRIIGDVFGKYGIEHTYVDMSDLDEVKAAIRPNTKMFFIETPTNPMMKVADIHAVSEIAKSVNALTVVDNTFLTPYFQKPLTLGADIVTHSSTKYLGGHNDTISGIVVIKDNEEIADQIHIHMKSHGSQLAPLDSWLVLRGIKTLAVRMDRHNENAMKVAEWLRTQPKVKKVYYVGFADHKDYEVTRKQTTGFGGMISFTVDSFETVKKILKGVDMIMFAESLGGTETLITYPTTQTHEDTPADIKEKLGITDCFLRMSVGIENVEDIIADLDRAMNG</sequence>
<dbReference type="CDD" id="cd00614">
    <property type="entry name" value="CGS_like"/>
    <property type="match status" value="1"/>
</dbReference>
<dbReference type="InterPro" id="IPR000277">
    <property type="entry name" value="Cys/Met-Metab_PyrdxlP-dep_enz"/>
</dbReference>
<comment type="cofactor">
    <cofactor evidence="1 5">
        <name>pyridoxal 5'-phosphate</name>
        <dbReference type="ChEBI" id="CHEBI:597326"/>
    </cofactor>
</comment>
<dbReference type="GO" id="GO:0019346">
    <property type="term" value="P:transsulfuration"/>
    <property type="evidence" value="ECO:0007669"/>
    <property type="project" value="InterPro"/>
</dbReference>
<keyword evidence="3 4" id="KW-0663">Pyridoxal phosphate</keyword>
<dbReference type="PROSITE" id="PS00868">
    <property type="entry name" value="CYS_MET_METAB_PP"/>
    <property type="match status" value="1"/>
</dbReference>
<dbReference type="PIRSF" id="PIRSF001434">
    <property type="entry name" value="CGS"/>
    <property type="match status" value="1"/>
</dbReference>
<dbReference type="InterPro" id="IPR015424">
    <property type="entry name" value="PyrdxlP-dep_Trfase"/>
</dbReference>
<dbReference type="GO" id="GO:0030170">
    <property type="term" value="F:pyridoxal phosphate binding"/>
    <property type="evidence" value="ECO:0007669"/>
    <property type="project" value="InterPro"/>
</dbReference>